<dbReference type="Proteomes" id="UP000321034">
    <property type="component" value="Unassembled WGS sequence"/>
</dbReference>
<proteinExistence type="predicted"/>
<dbReference type="EMBL" id="VRSV01000001">
    <property type="protein sequence ID" value="TXK12010.1"/>
    <property type="molecule type" value="Genomic_DNA"/>
</dbReference>
<gene>
    <name evidence="2" type="ORF">FVP77_00500</name>
</gene>
<keyword evidence="3" id="KW-1185">Reference proteome</keyword>
<sequence length="113" mass="11867">MPENHDADQNEGVAANADQVPGAGASAADSYGGAVSDEPTPVTEPGTQNEPVQDMHDTTDEDKIIGIVAQTRQDVGGKGERRIAEVLRQRFRETGVDVADDRIAALVAEVARG</sequence>
<protein>
    <submittedName>
        <fullName evidence="2">Uncharacterized protein</fullName>
    </submittedName>
</protein>
<dbReference type="RefSeq" id="WP_147892760.1">
    <property type="nucleotide sequence ID" value="NZ_BAAANR010000001.1"/>
</dbReference>
<comment type="caution">
    <text evidence="2">The sequence shown here is derived from an EMBL/GenBank/DDBJ whole genome shotgun (WGS) entry which is preliminary data.</text>
</comment>
<evidence type="ECO:0000313" key="2">
    <source>
        <dbReference type="EMBL" id="TXK12010.1"/>
    </source>
</evidence>
<feature type="compositionally biased region" description="Low complexity" evidence="1">
    <location>
        <begin position="22"/>
        <end position="36"/>
    </location>
</feature>
<dbReference type="OrthoDB" id="5069327at2"/>
<feature type="compositionally biased region" description="Basic and acidic residues" evidence="1">
    <location>
        <begin position="53"/>
        <end position="62"/>
    </location>
</feature>
<evidence type="ECO:0000256" key="1">
    <source>
        <dbReference type="SAM" id="MobiDB-lite"/>
    </source>
</evidence>
<evidence type="ECO:0000313" key="3">
    <source>
        <dbReference type="Proteomes" id="UP000321034"/>
    </source>
</evidence>
<dbReference type="AlphaFoldDB" id="A0A5C8I1R6"/>
<reference evidence="2 3" key="1">
    <citation type="submission" date="2019-08" db="EMBL/GenBank/DDBJ databases">
        <authorList>
            <person name="Dong K."/>
        </authorList>
    </citation>
    <scope>NUCLEOTIDE SEQUENCE [LARGE SCALE GENOMIC DNA]</scope>
    <source>
        <strain evidence="2 3">JCM14558</strain>
    </source>
</reference>
<name>A0A5C8I1R6_9MICO</name>
<accession>A0A5C8I1R6</accession>
<organism evidence="2 3">
    <name type="scientific">Microbacterium hatanonis</name>
    <dbReference type="NCBI Taxonomy" id="404366"/>
    <lineage>
        <taxon>Bacteria</taxon>
        <taxon>Bacillati</taxon>
        <taxon>Actinomycetota</taxon>
        <taxon>Actinomycetes</taxon>
        <taxon>Micrococcales</taxon>
        <taxon>Microbacteriaceae</taxon>
        <taxon>Microbacterium</taxon>
    </lineage>
</organism>
<feature type="region of interest" description="Disordered" evidence="1">
    <location>
        <begin position="1"/>
        <end position="62"/>
    </location>
</feature>